<dbReference type="Proteomes" id="UP000199556">
    <property type="component" value="Unassembled WGS sequence"/>
</dbReference>
<organism evidence="2 3">
    <name type="scientific">Ectothiorhodospira mobilis</name>
    <dbReference type="NCBI Taxonomy" id="195064"/>
    <lineage>
        <taxon>Bacteria</taxon>
        <taxon>Pseudomonadati</taxon>
        <taxon>Pseudomonadota</taxon>
        <taxon>Gammaproteobacteria</taxon>
        <taxon>Chromatiales</taxon>
        <taxon>Ectothiorhodospiraceae</taxon>
        <taxon>Ectothiorhodospira</taxon>
    </lineage>
</organism>
<evidence type="ECO:0000313" key="3">
    <source>
        <dbReference type="Proteomes" id="UP000199556"/>
    </source>
</evidence>
<accession>A0A1I4SXY9</accession>
<dbReference type="RefSeq" id="WP_090487636.1">
    <property type="nucleotide sequence ID" value="NZ_FOUO01000024.1"/>
</dbReference>
<dbReference type="AlphaFoldDB" id="A0A1I4SXY9"/>
<sequence length="123" mass="13283">MSNGQHTFLLLRGTFFCGVVSSSLLLSGSFVTMAHAQMPPAESEEPVHRQAESYVDGRITALGGSSIQLDSGGYALSDDVSVFDQVGQSIRINMLRQGMDVRCRLMPSPGGGQVIHEIRVMVR</sequence>
<feature type="signal peptide" evidence="1">
    <location>
        <begin position="1"/>
        <end position="36"/>
    </location>
</feature>
<dbReference type="STRING" id="195064.SAMN05421721_12418"/>
<keyword evidence="3" id="KW-1185">Reference proteome</keyword>
<evidence type="ECO:0000256" key="1">
    <source>
        <dbReference type="SAM" id="SignalP"/>
    </source>
</evidence>
<keyword evidence="1" id="KW-0732">Signal</keyword>
<reference evidence="2 3" key="1">
    <citation type="submission" date="2016-10" db="EMBL/GenBank/DDBJ databases">
        <authorList>
            <person name="de Groot N.N."/>
        </authorList>
    </citation>
    <scope>NUCLEOTIDE SEQUENCE [LARGE SCALE GENOMIC DNA]</scope>
    <source>
        <strain evidence="2 3">DSM 4180</strain>
    </source>
</reference>
<feature type="chain" id="PRO_5011739473" description="Bacterial OB-fold domain-containing protein" evidence="1">
    <location>
        <begin position="37"/>
        <end position="123"/>
    </location>
</feature>
<name>A0A1I4SXY9_ECTMO</name>
<protein>
    <recommendedName>
        <fullName evidence="4">Bacterial OB-fold domain-containing protein</fullName>
    </recommendedName>
</protein>
<dbReference type="EMBL" id="FOUO01000024">
    <property type="protein sequence ID" value="SFM69336.1"/>
    <property type="molecule type" value="Genomic_DNA"/>
</dbReference>
<evidence type="ECO:0000313" key="2">
    <source>
        <dbReference type="EMBL" id="SFM69336.1"/>
    </source>
</evidence>
<gene>
    <name evidence="2" type="ORF">SAMN05421721_12418</name>
</gene>
<proteinExistence type="predicted"/>
<evidence type="ECO:0008006" key="4">
    <source>
        <dbReference type="Google" id="ProtNLM"/>
    </source>
</evidence>